<keyword evidence="2" id="KW-1185">Reference proteome</keyword>
<evidence type="ECO:0000313" key="1">
    <source>
        <dbReference type="EMBL" id="KAJ8127885.1"/>
    </source>
</evidence>
<comment type="caution">
    <text evidence="1">The sequence shown here is derived from an EMBL/GenBank/DDBJ whole genome shotgun (WGS) entry which is preliminary data.</text>
</comment>
<dbReference type="Proteomes" id="UP001153332">
    <property type="component" value="Unassembled WGS sequence"/>
</dbReference>
<organism evidence="1 2">
    <name type="scientific">Lasiodiplodia mahajangana</name>
    <dbReference type="NCBI Taxonomy" id="1108764"/>
    <lineage>
        <taxon>Eukaryota</taxon>
        <taxon>Fungi</taxon>
        <taxon>Dikarya</taxon>
        <taxon>Ascomycota</taxon>
        <taxon>Pezizomycotina</taxon>
        <taxon>Dothideomycetes</taxon>
        <taxon>Dothideomycetes incertae sedis</taxon>
        <taxon>Botryosphaeriales</taxon>
        <taxon>Botryosphaeriaceae</taxon>
        <taxon>Lasiodiplodia</taxon>
    </lineage>
</organism>
<protein>
    <submittedName>
        <fullName evidence="1">Uncharacterized protein</fullName>
    </submittedName>
</protein>
<evidence type="ECO:0000313" key="2">
    <source>
        <dbReference type="Proteomes" id="UP001153332"/>
    </source>
</evidence>
<proteinExistence type="predicted"/>
<dbReference type="EMBL" id="JAPUUL010001265">
    <property type="protein sequence ID" value="KAJ8127885.1"/>
    <property type="molecule type" value="Genomic_DNA"/>
</dbReference>
<sequence length="576" mass="65444">MSSQSSHSLLYHRLQGSLIRTLQLLPGAPNEQIRCILKVVDLTRQNKSLNYQALSYVWGDPADTTPILVNGQEFHATRNLNDALRQLRQAGEAFREQELWVDAICINQKDLDEKSKQVPRMADIYSMATRVLIWLGRNSAEEEGIFRRGFECRSKLHELYVRDIASTGTSFGDWSYEQTHPELDETEKETLDIWPLMSRRPWFTRIWTVQEFCLAGDLSIFYAGAHSMTVGALKLWGNAGLASFSTSRNKTEMRTMFGRRMWFQDQLSSSKTSSGETSSAVSTLLELIVRTGCVATSVPHDRIYGLLALATQTLSTHRDLPEELQPNYLLPYENICTTYAQLIIRETGDLRILLCSRNTLRGVASWVPDFRYLGMIHTLDKPETPSMALLSNDGNQLTVQGSLIGRCIKYVPPWNPIVDNLTDEDLDRDARHHSQAVIERLVRQAAELRNQRFDSALNEFMDLQVRRADDLTWFFKQENVDSRHLDISNNSFKTVKSAMTYGKILLEDGVILDFVRQDTSVEPGDVVCMVRGSNLPSVLRPSGEVYELVGGCSSDFSRNYDSWIGGTREVTQFTLI</sequence>
<gene>
    <name evidence="1" type="ORF">O1611_g5751</name>
</gene>
<accession>A0ACC2JKF0</accession>
<name>A0ACC2JKF0_9PEZI</name>
<reference evidence="1" key="1">
    <citation type="submission" date="2022-12" db="EMBL/GenBank/DDBJ databases">
        <title>Genome Sequence of Lasiodiplodia mahajangana.</title>
        <authorList>
            <person name="Buettner E."/>
        </authorList>
    </citation>
    <scope>NUCLEOTIDE SEQUENCE</scope>
    <source>
        <strain evidence="1">VT137</strain>
    </source>
</reference>